<dbReference type="Gene3D" id="1.20.1540.10">
    <property type="entry name" value="Rhomboid-like"/>
    <property type="match status" value="1"/>
</dbReference>
<dbReference type="GO" id="GO:0016020">
    <property type="term" value="C:membrane"/>
    <property type="evidence" value="ECO:0007669"/>
    <property type="project" value="UniProtKB-SubCell"/>
</dbReference>
<evidence type="ECO:0000256" key="7">
    <source>
        <dbReference type="SAM" id="Phobius"/>
    </source>
</evidence>
<dbReference type="OrthoDB" id="680602at2"/>
<dbReference type="InterPro" id="IPR050925">
    <property type="entry name" value="Rhomboid_protease_S54"/>
</dbReference>
<evidence type="ECO:0000256" key="1">
    <source>
        <dbReference type="ARBA" id="ARBA00004141"/>
    </source>
</evidence>
<evidence type="ECO:0000256" key="4">
    <source>
        <dbReference type="ARBA" id="ARBA00022801"/>
    </source>
</evidence>
<dbReference type="GO" id="GO:0004252">
    <property type="term" value="F:serine-type endopeptidase activity"/>
    <property type="evidence" value="ECO:0007669"/>
    <property type="project" value="InterPro"/>
</dbReference>
<dbReference type="eggNOG" id="COG0705">
    <property type="taxonomic scope" value="Bacteria"/>
</dbReference>
<evidence type="ECO:0000256" key="3">
    <source>
        <dbReference type="ARBA" id="ARBA00022692"/>
    </source>
</evidence>
<dbReference type="InterPro" id="IPR035952">
    <property type="entry name" value="Rhomboid-like_sf"/>
</dbReference>
<dbReference type="SUPFAM" id="SSF144091">
    <property type="entry name" value="Rhomboid-like"/>
    <property type="match status" value="1"/>
</dbReference>
<protein>
    <submittedName>
        <fullName evidence="10">Rhombosortase</fullName>
    </submittedName>
</protein>
<feature type="transmembrane region" description="Helical" evidence="7">
    <location>
        <begin position="70"/>
        <end position="94"/>
    </location>
</feature>
<feature type="transmembrane region" description="Helical" evidence="7">
    <location>
        <begin position="139"/>
        <end position="161"/>
    </location>
</feature>
<feature type="domain" description="Peptidase S54 rhomboid" evidence="8">
    <location>
        <begin position="67"/>
        <end position="211"/>
    </location>
</feature>
<sequence length="297" mass="33653">MAIADEIKESFRQGGVVTRLIYVNIGVFLVFLILDAFFSLAQHAEWAYMIKSWFSVPADPGALLLKPWSIFTYMFLHFNFMHILFNMLYLFWFGRIFLQFFNPRQLLGVYFMGGLAGALLYILSYNIFPALNNFTESPIMMGASASVMGIIFSAASYSPNYKVHLVLLGPIKLMYLAIGLLILDLISIPSFSNTGGHLAHIGGALLGMFFASRAVKGKDITLRFNHFMDNLASLFSRKPKMRVTHSRTKRPVSDMDYNANKKKKQSNIDRILDKIKTSGYDSLTKQEKDDLFNASNN</sequence>
<dbReference type="PANTHER" id="PTHR43731:SF14">
    <property type="entry name" value="PRESENILIN-ASSOCIATED RHOMBOID-LIKE PROTEIN, MITOCHONDRIAL"/>
    <property type="match status" value="1"/>
</dbReference>
<dbReference type="Proteomes" id="UP000019402">
    <property type="component" value="Unassembled WGS sequence"/>
</dbReference>
<comment type="caution">
    <text evidence="10">The sequence shown here is derived from an EMBL/GenBank/DDBJ whole genome shotgun (WGS) entry which is preliminary data.</text>
</comment>
<keyword evidence="4" id="KW-0378">Hydrolase</keyword>
<dbReference type="InterPro" id="IPR046483">
    <property type="entry name" value="DUF6576"/>
</dbReference>
<evidence type="ECO:0000313" key="11">
    <source>
        <dbReference type="Proteomes" id="UP000019402"/>
    </source>
</evidence>
<dbReference type="AlphaFoldDB" id="W7XUB0"/>
<evidence type="ECO:0000256" key="5">
    <source>
        <dbReference type="ARBA" id="ARBA00022989"/>
    </source>
</evidence>
<evidence type="ECO:0000259" key="9">
    <source>
        <dbReference type="Pfam" id="PF20216"/>
    </source>
</evidence>
<feature type="transmembrane region" description="Helical" evidence="7">
    <location>
        <begin position="197"/>
        <end position="215"/>
    </location>
</feature>
<accession>W7XUB0</accession>
<gene>
    <name evidence="10" type="ORF">JCM21142_197</name>
</gene>
<evidence type="ECO:0000256" key="6">
    <source>
        <dbReference type="ARBA" id="ARBA00023136"/>
    </source>
</evidence>
<dbReference type="RefSeq" id="WP_027472729.1">
    <property type="nucleotide sequence ID" value="NZ_BAMD01000002.1"/>
</dbReference>
<name>W7XUB0_9BACT</name>
<keyword evidence="5 7" id="KW-1133">Transmembrane helix</keyword>
<feature type="transmembrane region" description="Helical" evidence="7">
    <location>
        <begin position="21"/>
        <end position="41"/>
    </location>
</feature>
<feature type="domain" description="DUF6576" evidence="9">
    <location>
        <begin position="254"/>
        <end position="295"/>
    </location>
</feature>
<keyword evidence="3 7" id="KW-0812">Transmembrane</keyword>
<reference evidence="10 11" key="1">
    <citation type="journal article" date="2014" name="Genome Announc.">
        <title>Draft Genome Sequence of Cytophaga fermentans JCM 21142T, a Facultative Anaerobe Isolated from Marine Mud.</title>
        <authorList>
            <person name="Starns D."/>
            <person name="Oshima K."/>
            <person name="Suda W."/>
            <person name="Iino T."/>
            <person name="Yuki M."/>
            <person name="Inoue J."/>
            <person name="Kitamura K."/>
            <person name="Iida T."/>
            <person name="Darby A."/>
            <person name="Hattori M."/>
            <person name="Ohkuma M."/>
        </authorList>
    </citation>
    <scope>NUCLEOTIDE SEQUENCE [LARGE SCALE GENOMIC DNA]</scope>
    <source>
        <strain evidence="10 11">JCM 21142</strain>
    </source>
</reference>
<dbReference type="Pfam" id="PF20216">
    <property type="entry name" value="DUF6576"/>
    <property type="match status" value="1"/>
</dbReference>
<dbReference type="InterPro" id="IPR022764">
    <property type="entry name" value="Peptidase_S54_rhomboid_dom"/>
</dbReference>
<proteinExistence type="inferred from homology"/>
<dbReference type="Pfam" id="PF01694">
    <property type="entry name" value="Rhomboid"/>
    <property type="match status" value="1"/>
</dbReference>
<comment type="subcellular location">
    <subcellularLocation>
        <location evidence="1">Membrane</location>
        <topology evidence="1">Multi-pass membrane protein</topology>
    </subcellularLocation>
</comment>
<evidence type="ECO:0000259" key="8">
    <source>
        <dbReference type="Pfam" id="PF01694"/>
    </source>
</evidence>
<comment type="similarity">
    <text evidence="2">Belongs to the peptidase S54 family.</text>
</comment>
<keyword evidence="11" id="KW-1185">Reference proteome</keyword>
<keyword evidence="6 7" id="KW-0472">Membrane</keyword>
<feature type="transmembrane region" description="Helical" evidence="7">
    <location>
        <begin position="173"/>
        <end position="191"/>
    </location>
</feature>
<dbReference type="STRING" id="869213.GCA_000517085_03290"/>
<organism evidence="10 11">
    <name type="scientific">Saccharicrinis fermentans DSM 9555 = JCM 21142</name>
    <dbReference type="NCBI Taxonomy" id="869213"/>
    <lineage>
        <taxon>Bacteria</taxon>
        <taxon>Pseudomonadati</taxon>
        <taxon>Bacteroidota</taxon>
        <taxon>Bacteroidia</taxon>
        <taxon>Marinilabiliales</taxon>
        <taxon>Marinilabiliaceae</taxon>
        <taxon>Saccharicrinis</taxon>
    </lineage>
</organism>
<feature type="transmembrane region" description="Helical" evidence="7">
    <location>
        <begin position="106"/>
        <end position="127"/>
    </location>
</feature>
<evidence type="ECO:0000313" key="10">
    <source>
        <dbReference type="EMBL" id="GAF01585.1"/>
    </source>
</evidence>
<dbReference type="EMBL" id="BAMD01000002">
    <property type="protein sequence ID" value="GAF01585.1"/>
    <property type="molecule type" value="Genomic_DNA"/>
</dbReference>
<evidence type="ECO:0000256" key="2">
    <source>
        <dbReference type="ARBA" id="ARBA00009045"/>
    </source>
</evidence>
<dbReference type="PANTHER" id="PTHR43731">
    <property type="entry name" value="RHOMBOID PROTEASE"/>
    <property type="match status" value="1"/>
</dbReference>